<reference evidence="1" key="1">
    <citation type="journal article" date="2020" name="mSystems">
        <title>Genome- and Community-Level Interaction Insights into Carbon Utilization and Element Cycling Functions of Hydrothermarchaeota in Hydrothermal Sediment.</title>
        <authorList>
            <person name="Zhou Z."/>
            <person name="Liu Y."/>
            <person name="Xu W."/>
            <person name="Pan J."/>
            <person name="Luo Z.H."/>
            <person name="Li M."/>
        </authorList>
    </citation>
    <scope>NUCLEOTIDE SEQUENCE [LARGE SCALE GENOMIC DNA]</scope>
    <source>
        <strain evidence="1">SpSt-679</strain>
    </source>
</reference>
<dbReference type="EMBL" id="DTCX01000456">
    <property type="protein sequence ID" value="HGL50541.1"/>
    <property type="molecule type" value="Genomic_DNA"/>
</dbReference>
<accession>A0A7V4A2D1</accession>
<gene>
    <name evidence="1" type="ORF">ENU54_08145</name>
</gene>
<proteinExistence type="predicted"/>
<sequence>MASLQSQNGFSGDVSFSLVSPPAGFTLSGGPYRLESGEAVDVPLFLQVDPSVEPGSYSLVVQAASGSSLKTATLQVQVASRTGRLALGIFFQGAPAGAQGYVVVSGPGGTYTLTQSQVLSLAPGIYTITAYSVSVDGVPYDPSPPGGTVEVVAGGQASFTVTYTPRSGGGAP</sequence>
<comment type="caution">
    <text evidence="1">The sequence shown here is derived from an EMBL/GenBank/DDBJ whole genome shotgun (WGS) entry which is preliminary data.</text>
</comment>
<organism evidence="1">
    <name type="scientific">Thermus tengchongensis</name>
    <dbReference type="NCBI Taxonomy" id="1214928"/>
    <lineage>
        <taxon>Bacteria</taxon>
        <taxon>Thermotogati</taxon>
        <taxon>Deinococcota</taxon>
        <taxon>Deinococci</taxon>
        <taxon>Thermales</taxon>
        <taxon>Thermaceae</taxon>
        <taxon>Thermus</taxon>
    </lineage>
</organism>
<protein>
    <submittedName>
        <fullName evidence="1">Uncharacterized protein</fullName>
    </submittedName>
</protein>
<evidence type="ECO:0000313" key="1">
    <source>
        <dbReference type="EMBL" id="HGL50541.1"/>
    </source>
</evidence>
<dbReference type="AlphaFoldDB" id="A0A7V4A2D1"/>
<name>A0A7V4A2D1_9DEIN</name>